<evidence type="ECO:0000256" key="1">
    <source>
        <dbReference type="SAM" id="Phobius"/>
    </source>
</evidence>
<dbReference type="PANTHER" id="PTHR15629:SF2">
    <property type="entry name" value="SH3 DOMAIN-CONTAINING YSC84-LIKE PROTEIN 1"/>
    <property type="match status" value="1"/>
</dbReference>
<dbReference type="GO" id="GO:0035091">
    <property type="term" value="F:phosphatidylinositol binding"/>
    <property type="evidence" value="ECO:0007669"/>
    <property type="project" value="TreeGrafter"/>
</dbReference>
<protein>
    <submittedName>
        <fullName evidence="3">SH3 domain-containing Ysc84-like protein</fullName>
    </submittedName>
</protein>
<keyword evidence="1" id="KW-0472">Membrane</keyword>
<dbReference type="Pfam" id="PF04366">
    <property type="entry name" value="Ysc84"/>
    <property type="match status" value="1"/>
</dbReference>
<proteinExistence type="predicted"/>
<organism evidence="3 4">
    <name type="scientific">Skeletonema marinoi</name>
    <dbReference type="NCBI Taxonomy" id="267567"/>
    <lineage>
        <taxon>Eukaryota</taxon>
        <taxon>Sar</taxon>
        <taxon>Stramenopiles</taxon>
        <taxon>Ochrophyta</taxon>
        <taxon>Bacillariophyta</taxon>
        <taxon>Coscinodiscophyceae</taxon>
        <taxon>Thalassiosirophycidae</taxon>
        <taxon>Thalassiosirales</taxon>
        <taxon>Skeletonemataceae</taxon>
        <taxon>Skeletonema</taxon>
        <taxon>Skeletonema marinoi-dohrnii complex</taxon>
    </lineage>
</organism>
<evidence type="ECO:0000313" key="4">
    <source>
        <dbReference type="Proteomes" id="UP001224775"/>
    </source>
</evidence>
<dbReference type="InterPro" id="IPR051702">
    <property type="entry name" value="SH3_domain_YSC84-like"/>
</dbReference>
<dbReference type="PANTHER" id="PTHR15629">
    <property type="entry name" value="SH3YL1 PROTEIN"/>
    <property type="match status" value="1"/>
</dbReference>
<keyword evidence="1" id="KW-1133">Transmembrane helix</keyword>
<feature type="domain" description="Ysc84 actin-binding" evidence="2">
    <location>
        <begin position="84"/>
        <end position="200"/>
    </location>
</feature>
<dbReference type="AlphaFoldDB" id="A0AAD9DEF7"/>
<name>A0AAD9DEF7_9STRA</name>
<dbReference type="EMBL" id="JATAAI010000007">
    <property type="protein sequence ID" value="KAK1744177.1"/>
    <property type="molecule type" value="Genomic_DNA"/>
</dbReference>
<sequence>MSNKRPDRTTMEGMIWNANHVLDKALDPKTPGIPRGMIKNCKGVILLSMAEAGFIFSGTVGSGVIIAHNEDNSWSPPSALSVGGIGWGLVAGKEVKDVIICVMERGNVDTLSAETQVKIGGQLSATLGPVGREAETSLNFNGTSEIRGTYAYTWSKGVFGGISMETAVLKVRPKENARFYGKESVSSKEILENTLAAPKDMGVEDLHYKLDLLSKGKALVLTPAQVERKSSMRNLADEAGVLAKSVQTDVMEVDADEEVA</sequence>
<keyword evidence="1" id="KW-0812">Transmembrane</keyword>
<dbReference type="Proteomes" id="UP001224775">
    <property type="component" value="Unassembled WGS sequence"/>
</dbReference>
<reference evidence="3" key="1">
    <citation type="submission" date="2023-06" db="EMBL/GenBank/DDBJ databases">
        <title>Survivors Of The Sea: Transcriptome response of Skeletonema marinoi to long-term dormancy.</title>
        <authorList>
            <person name="Pinder M.I.M."/>
            <person name="Kourtchenko O."/>
            <person name="Robertson E.K."/>
            <person name="Larsson T."/>
            <person name="Maumus F."/>
            <person name="Osuna-Cruz C.M."/>
            <person name="Vancaester E."/>
            <person name="Stenow R."/>
            <person name="Vandepoele K."/>
            <person name="Ploug H."/>
            <person name="Bruchert V."/>
            <person name="Godhe A."/>
            <person name="Topel M."/>
        </authorList>
    </citation>
    <scope>NUCLEOTIDE SEQUENCE</scope>
    <source>
        <strain evidence="3">R05AC</strain>
    </source>
</reference>
<gene>
    <name evidence="3" type="ORF">QTG54_004710</name>
</gene>
<dbReference type="CDD" id="cd11524">
    <property type="entry name" value="SYLF"/>
    <property type="match status" value="1"/>
</dbReference>
<dbReference type="InterPro" id="IPR007461">
    <property type="entry name" value="Ysc84_actin-binding"/>
</dbReference>
<feature type="transmembrane region" description="Helical" evidence="1">
    <location>
        <begin position="44"/>
        <end position="67"/>
    </location>
</feature>
<keyword evidence="4" id="KW-1185">Reference proteome</keyword>
<evidence type="ECO:0000313" key="3">
    <source>
        <dbReference type="EMBL" id="KAK1744177.1"/>
    </source>
</evidence>
<accession>A0AAD9DEF7</accession>
<comment type="caution">
    <text evidence="3">The sequence shown here is derived from an EMBL/GenBank/DDBJ whole genome shotgun (WGS) entry which is preliminary data.</text>
</comment>
<evidence type="ECO:0000259" key="2">
    <source>
        <dbReference type="Pfam" id="PF04366"/>
    </source>
</evidence>